<dbReference type="PaxDb" id="3880-AES69102"/>
<sequence>MTDRQGLLTLWDSKHTDWAGLQGEWPGITVRTLETFIGDKVTGDESTNVGVPPLKHTAGGSPSIKSHAEVAINQTTGRSRNFSG</sequence>
<name>A0A072U121_MEDTR</name>
<evidence type="ECO:0000313" key="3">
    <source>
        <dbReference type="EnsemblPlants" id="KEH23352"/>
    </source>
</evidence>
<reference evidence="2 4" key="1">
    <citation type="journal article" date="2011" name="Nature">
        <title>The Medicago genome provides insight into the evolution of rhizobial symbioses.</title>
        <authorList>
            <person name="Young N.D."/>
            <person name="Debelle F."/>
            <person name="Oldroyd G.E."/>
            <person name="Geurts R."/>
            <person name="Cannon S.B."/>
            <person name="Udvardi M.K."/>
            <person name="Benedito V.A."/>
            <person name="Mayer K.F."/>
            <person name="Gouzy J."/>
            <person name="Schoof H."/>
            <person name="Van de Peer Y."/>
            <person name="Proost S."/>
            <person name="Cook D.R."/>
            <person name="Meyers B.C."/>
            <person name="Spannagl M."/>
            <person name="Cheung F."/>
            <person name="De Mita S."/>
            <person name="Krishnakumar V."/>
            <person name="Gundlach H."/>
            <person name="Zhou S."/>
            <person name="Mudge J."/>
            <person name="Bharti A.K."/>
            <person name="Murray J.D."/>
            <person name="Naoumkina M.A."/>
            <person name="Rosen B."/>
            <person name="Silverstein K.A."/>
            <person name="Tang H."/>
            <person name="Rombauts S."/>
            <person name="Zhao P.X."/>
            <person name="Zhou P."/>
            <person name="Barbe V."/>
            <person name="Bardou P."/>
            <person name="Bechner M."/>
            <person name="Bellec A."/>
            <person name="Berger A."/>
            <person name="Berges H."/>
            <person name="Bidwell S."/>
            <person name="Bisseling T."/>
            <person name="Choisne N."/>
            <person name="Couloux A."/>
            <person name="Denny R."/>
            <person name="Deshpande S."/>
            <person name="Dai X."/>
            <person name="Doyle J.J."/>
            <person name="Dudez A.M."/>
            <person name="Farmer A.D."/>
            <person name="Fouteau S."/>
            <person name="Franken C."/>
            <person name="Gibelin C."/>
            <person name="Gish J."/>
            <person name="Goldstein S."/>
            <person name="Gonzalez A.J."/>
            <person name="Green P.J."/>
            <person name="Hallab A."/>
            <person name="Hartog M."/>
            <person name="Hua A."/>
            <person name="Humphray S.J."/>
            <person name="Jeong D.H."/>
            <person name="Jing Y."/>
            <person name="Jocker A."/>
            <person name="Kenton S.M."/>
            <person name="Kim D.J."/>
            <person name="Klee K."/>
            <person name="Lai H."/>
            <person name="Lang C."/>
            <person name="Lin S."/>
            <person name="Macmil S.L."/>
            <person name="Magdelenat G."/>
            <person name="Matthews L."/>
            <person name="McCorrison J."/>
            <person name="Monaghan E.L."/>
            <person name="Mun J.H."/>
            <person name="Najar F.Z."/>
            <person name="Nicholson C."/>
            <person name="Noirot C."/>
            <person name="O'Bleness M."/>
            <person name="Paule C.R."/>
            <person name="Poulain J."/>
            <person name="Prion F."/>
            <person name="Qin B."/>
            <person name="Qu C."/>
            <person name="Retzel E.F."/>
            <person name="Riddle C."/>
            <person name="Sallet E."/>
            <person name="Samain S."/>
            <person name="Samson N."/>
            <person name="Sanders I."/>
            <person name="Saurat O."/>
            <person name="Scarpelli C."/>
            <person name="Schiex T."/>
            <person name="Segurens B."/>
            <person name="Severin A.J."/>
            <person name="Sherrier D.J."/>
            <person name="Shi R."/>
            <person name="Sims S."/>
            <person name="Singer S.R."/>
            <person name="Sinharoy S."/>
            <person name="Sterck L."/>
            <person name="Viollet A."/>
            <person name="Wang B.B."/>
            <person name="Wang K."/>
            <person name="Wang M."/>
            <person name="Wang X."/>
            <person name="Warfsmann J."/>
            <person name="Weissenbach J."/>
            <person name="White D.D."/>
            <person name="White J.D."/>
            <person name="Wiley G.B."/>
            <person name="Wincker P."/>
            <person name="Xing Y."/>
            <person name="Yang L."/>
            <person name="Yao Z."/>
            <person name="Ying F."/>
            <person name="Zhai J."/>
            <person name="Zhou L."/>
            <person name="Zuber A."/>
            <person name="Denarie J."/>
            <person name="Dixon R.A."/>
            <person name="May G.D."/>
            <person name="Schwartz D.C."/>
            <person name="Rogers J."/>
            <person name="Quetier F."/>
            <person name="Town C.D."/>
            <person name="Roe B.A."/>
        </authorList>
    </citation>
    <scope>NUCLEOTIDE SEQUENCE [LARGE SCALE GENOMIC DNA]</scope>
    <source>
        <strain evidence="2">A17</strain>
        <strain evidence="3 4">cv. Jemalong A17</strain>
    </source>
</reference>
<protein>
    <submittedName>
        <fullName evidence="2 3">Uncharacterized protein</fullName>
    </submittedName>
</protein>
<dbReference type="EMBL" id="CM001223">
    <property type="protein sequence ID" value="KEH23352.1"/>
    <property type="molecule type" value="Genomic_DNA"/>
</dbReference>
<reference evidence="3" key="3">
    <citation type="submission" date="2015-04" db="UniProtKB">
        <authorList>
            <consortium name="EnsemblPlants"/>
        </authorList>
    </citation>
    <scope>IDENTIFICATION</scope>
    <source>
        <strain evidence="3">cv. Jemalong A17</strain>
    </source>
</reference>
<organism evidence="2 4">
    <name type="scientific">Medicago truncatula</name>
    <name type="common">Barrel medic</name>
    <name type="synonym">Medicago tribuloides</name>
    <dbReference type="NCBI Taxonomy" id="3880"/>
    <lineage>
        <taxon>Eukaryota</taxon>
        <taxon>Viridiplantae</taxon>
        <taxon>Streptophyta</taxon>
        <taxon>Embryophyta</taxon>
        <taxon>Tracheophyta</taxon>
        <taxon>Spermatophyta</taxon>
        <taxon>Magnoliopsida</taxon>
        <taxon>eudicotyledons</taxon>
        <taxon>Gunneridae</taxon>
        <taxon>Pentapetalae</taxon>
        <taxon>rosids</taxon>
        <taxon>fabids</taxon>
        <taxon>Fabales</taxon>
        <taxon>Fabaceae</taxon>
        <taxon>Papilionoideae</taxon>
        <taxon>50 kb inversion clade</taxon>
        <taxon>NPAAA clade</taxon>
        <taxon>Hologalegina</taxon>
        <taxon>IRL clade</taxon>
        <taxon>Trifolieae</taxon>
        <taxon>Medicago</taxon>
    </lineage>
</organism>
<dbReference type="AlphaFoldDB" id="A0A072U121"/>
<accession>A0A072U121</accession>
<dbReference type="Proteomes" id="UP000002051">
    <property type="component" value="Unassembled WGS sequence"/>
</dbReference>
<dbReference type="HOGENOM" id="CLU_2530940_0_0_1"/>
<reference evidence="2 4" key="2">
    <citation type="journal article" date="2014" name="BMC Genomics">
        <title>An improved genome release (version Mt4.0) for the model legume Medicago truncatula.</title>
        <authorList>
            <person name="Tang H."/>
            <person name="Krishnakumar V."/>
            <person name="Bidwell S."/>
            <person name="Rosen B."/>
            <person name="Chan A."/>
            <person name="Zhou S."/>
            <person name="Gentzbittel L."/>
            <person name="Childs K.L."/>
            <person name="Yandell M."/>
            <person name="Gundlach H."/>
            <person name="Mayer K.F."/>
            <person name="Schwartz D.C."/>
            <person name="Town C.D."/>
        </authorList>
    </citation>
    <scope>GENOME REANNOTATION</scope>
    <source>
        <strain evidence="2">A17</strain>
        <strain evidence="3 4">cv. Jemalong A17</strain>
    </source>
</reference>
<evidence type="ECO:0000313" key="4">
    <source>
        <dbReference type="Proteomes" id="UP000002051"/>
    </source>
</evidence>
<feature type="region of interest" description="Disordered" evidence="1">
    <location>
        <begin position="42"/>
        <end position="63"/>
    </location>
</feature>
<dbReference type="EnsemblPlants" id="KEH23352">
    <property type="protein sequence ID" value="KEH23352"/>
    <property type="gene ID" value="MTR_7g076882"/>
</dbReference>
<keyword evidence="4" id="KW-1185">Reference proteome</keyword>
<evidence type="ECO:0000256" key="1">
    <source>
        <dbReference type="SAM" id="MobiDB-lite"/>
    </source>
</evidence>
<gene>
    <name evidence="2" type="ordered locus">MTR_7g076882</name>
</gene>
<proteinExistence type="predicted"/>
<evidence type="ECO:0000313" key="2">
    <source>
        <dbReference type="EMBL" id="KEH23352.1"/>
    </source>
</evidence>